<evidence type="ECO:0000313" key="2">
    <source>
        <dbReference type="EMBL" id="KAJ8403212.1"/>
    </source>
</evidence>
<evidence type="ECO:0000313" key="3">
    <source>
        <dbReference type="Proteomes" id="UP001221898"/>
    </source>
</evidence>
<comment type="caution">
    <text evidence="2">The sequence shown here is derived from an EMBL/GenBank/DDBJ whole genome shotgun (WGS) entry which is preliminary data.</text>
</comment>
<organism evidence="2 3">
    <name type="scientific">Aldrovandia affinis</name>
    <dbReference type="NCBI Taxonomy" id="143900"/>
    <lineage>
        <taxon>Eukaryota</taxon>
        <taxon>Metazoa</taxon>
        <taxon>Chordata</taxon>
        <taxon>Craniata</taxon>
        <taxon>Vertebrata</taxon>
        <taxon>Euteleostomi</taxon>
        <taxon>Actinopterygii</taxon>
        <taxon>Neopterygii</taxon>
        <taxon>Teleostei</taxon>
        <taxon>Notacanthiformes</taxon>
        <taxon>Halosauridae</taxon>
        <taxon>Aldrovandia</taxon>
    </lineage>
</organism>
<sequence length="467" mass="52896">MKDMGNPFQEESRDLLSLDTKDIAHHTAAELIGTHLEKCKVRFQEFMKGLEGEEESTFYEPIKKNRVDFFRQVPASVDSSKQKVLKEDCQLFSKLFISCQSRECDLKEFFRHENQSHPAALSDGGKLHTCQKSHLTTILESQVTTPEAEPEADTIIIDEKSKGMLFFHAFTGCDVISAFRGKGKKSAWQTWDVCDEASGVFSKLSQYPPVVDDEDLKTLEKFVVMMYDRSSTAEGVDDARSSTVNIIFDMGDRLIDINQLAENYSQEHISALLALHAFTGADCTSAFKGKGKVRPMKILNQNSKFIQIFAAVGDSWEIDELVLSGAEEFTCRLYGFSPRIKKVDEAREIKIKKICGSSLELRQGLSVDLSTFPPCKRVLLEHMKRVNFQVCVWKRAHEHYPEIPSPLDHGFHINSETGKLEPLWFEGDVIPKALVDVLAEEDTDEDDIADEIHTMDDDEEEDESDDD</sequence>
<feature type="compositionally biased region" description="Acidic residues" evidence="1">
    <location>
        <begin position="456"/>
        <end position="467"/>
    </location>
</feature>
<keyword evidence="3" id="KW-1185">Reference proteome</keyword>
<dbReference type="EMBL" id="JAINUG010000059">
    <property type="protein sequence ID" value="KAJ8403212.1"/>
    <property type="molecule type" value="Genomic_DNA"/>
</dbReference>
<dbReference type="Proteomes" id="UP001221898">
    <property type="component" value="Unassembled WGS sequence"/>
</dbReference>
<proteinExistence type="predicted"/>
<name>A0AAD7WNA2_9TELE</name>
<dbReference type="PANTHER" id="PTHR46704:SF9">
    <property type="entry name" value="BHLH DOMAIN-CONTAINING PROTEIN"/>
    <property type="match status" value="1"/>
</dbReference>
<gene>
    <name evidence="2" type="ORF">AAFF_G00354290</name>
</gene>
<evidence type="ECO:0000256" key="1">
    <source>
        <dbReference type="SAM" id="MobiDB-lite"/>
    </source>
</evidence>
<accession>A0AAD7WNA2</accession>
<protein>
    <submittedName>
        <fullName evidence="2">Uncharacterized protein</fullName>
    </submittedName>
</protein>
<feature type="compositionally biased region" description="Acidic residues" evidence="1">
    <location>
        <begin position="440"/>
        <end position="449"/>
    </location>
</feature>
<feature type="region of interest" description="Disordered" evidence="1">
    <location>
        <begin position="440"/>
        <end position="467"/>
    </location>
</feature>
<dbReference type="PANTHER" id="PTHR46704">
    <property type="entry name" value="CXC DOMAIN-CONTAINING PROTEIN-RELATED"/>
    <property type="match status" value="1"/>
</dbReference>
<dbReference type="AlphaFoldDB" id="A0AAD7WNA2"/>
<reference evidence="2" key="1">
    <citation type="journal article" date="2023" name="Science">
        <title>Genome structures resolve the early diversification of teleost fishes.</title>
        <authorList>
            <person name="Parey E."/>
            <person name="Louis A."/>
            <person name="Montfort J."/>
            <person name="Bouchez O."/>
            <person name="Roques C."/>
            <person name="Iampietro C."/>
            <person name="Lluch J."/>
            <person name="Castinel A."/>
            <person name="Donnadieu C."/>
            <person name="Desvignes T."/>
            <person name="Floi Bucao C."/>
            <person name="Jouanno E."/>
            <person name="Wen M."/>
            <person name="Mejri S."/>
            <person name="Dirks R."/>
            <person name="Jansen H."/>
            <person name="Henkel C."/>
            <person name="Chen W.J."/>
            <person name="Zahm M."/>
            <person name="Cabau C."/>
            <person name="Klopp C."/>
            <person name="Thompson A.W."/>
            <person name="Robinson-Rechavi M."/>
            <person name="Braasch I."/>
            <person name="Lecointre G."/>
            <person name="Bobe J."/>
            <person name="Postlethwait J.H."/>
            <person name="Berthelot C."/>
            <person name="Roest Crollius H."/>
            <person name="Guiguen Y."/>
        </authorList>
    </citation>
    <scope>NUCLEOTIDE SEQUENCE</scope>
    <source>
        <strain evidence="2">NC1722</strain>
    </source>
</reference>